<evidence type="ECO:0000313" key="2">
    <source>
        <dbReference type="Proteomes" id="UP001190700"/>
    </source>
</evidence>
<keyword evidence="2" id="KW-1185">Reference proteome</keyword>
<comment type="caution">
    <text evidence="1">The sequence shown here is derived from an EMBL/GenBank/DDBJ whole genome shotgun (WGS) entry which is preliminary data.</text>
</comment>
<dbReference type="Proteomes" id="UP001190700">
    <property type="component" value="Unassembled WGS sequence"/>
</dbReference>
<reference evidence="1 2" key="1">
    <citation type="journal article" date="2015" name="Genome Biol. Evol.">
        <title>Comparative Genomics of a Bacterivorous Green Alga Reveals Evolutionary Causalities and Consequences of Phago-Mixotrophic Mode of Nutrition.</title>
        <authorList>
            <person name="Burns J.A."/>
            <person name="Paasch A."/>
            <person name="Narechania A."/>
            <person name="Kim E."/>
        </authorList>
    </citation>
    <scope>NUCLEOTIDE SEQUENCE [LARGE SCALE GENOMIC DNA]</scope>
    <source>
        <strain evidence="1 2">PLY_AMNH</strain>
    </source>
</reference>
<dbReference type="AlphaFoldDB" id="A0AAE0GR76"/>
<dbReference type="EMBL" id="LGRX02003144">
    <property type="protein sequence ID" value="KAK3282824.1"/>
    <property type="molecule type" value="Genomic_DNA"/>
</dbReference>
<gene>
    <name evidence="1" type="ORF">CYMTET_9449</name>
</gene>
<organism evidence="1 2">
    <name type="scientific">Cymbomonas tetramitiformis</name>
    <dbReference type="NCBI Taxonomy" id="36881"/>
    <lineage>
        <taxon>Eukaryota</taxon>
        <taxon>Viridiplantae</taxon>
        <taxon>Chlorophyta</taxon>
        <taxon>Pyramimonadophyceae</taxon>
        <taxon>Pyramimonadales</taxon>
        <taxon>Pyramimonadaceae</taxon>
        <taxon>Cymbomonas</taxon>
    </lineage>
</organism>
<proteinExistence type="predicted"/>
<name>A0AAE0GR76_9CHLO</name>
<protein>
    <submittedName>
        <fullName evidence="1">Uncharacterized protein</fullName>
    </submittedName>
</protein>
<sequence length="197" mass="21932">MADIVRLCKEVPTYATSAELISTDADIAALPPFTEALVTLVTTGVVSFALNMMSSHRLDQTVISSMRELLREISQRRLQPRYFLAFLKQGGMMNADPWNQRYTSLALFLADVARSVLDDIALHSVPTAPPGLTRPPRRCYVYNYESHIWADCPDEAKKKAWLADAHARLARRRANNDAQVAAVEAGLDDLEDEAEAL</sequence>
<accession>A0AAE0GR76</accession>
<evidence type="ECO:0000313" key="1">
    <source>
        <dbReference type="EMBL" id="KAK3282824.1"/>
    </source>
</evidence>